<feature type="region of interest" description="Disordered" evidence="11">
    <location>
        <begin position="365"/>
        <end position="394"/>
    </location>
</feature>
<evidence type="ECO:0000256" key="10">
    <source>
        <dbReference type="RuleBase" id="RU079119"/>
    </source>
</evidence>
<keyword evidence="2 10" id="KW-0808">Transferase</keyword>
<comment type="subcellular location">
    <subcellularLocation>
        <location evidence="1">Endomembrane system</location>
        <topology evidence="1">Multi-pass membrane protein</topology>
    </subcellularLocation>
</comment>
<dbReference type="Proteomes" id="UP000007797">
    <property type="component" value="Unassembled WGS sequence"/>
</dbReference>
<proteinExistence type="inferred from homology"/>
<protein>
    <recommendedName>
        <fullName evidence="10">Palmitoyltransferase</fullName>
        <ecNumber evidence="10">2.3.1.225</ecNumber>
    </recommendedName>
</protein>
<evidence type="ECO:0000256" key="1">
    <source>
        <dbReference type="ARBA" id="ARBA00004127"/>
    </source>
</evidence>
<dbReference type="RefSeq" id="XP_004361806.1">
    <property type="nucleotide sequence ID" value="XM_004361749.1"/>
</dbReference>
<evidence type="ECO:0000256" key="11">
    <source>
        <dbReference type="SAM" id="MobiDB-lite"/>
    </source>
</evidence>
<feature type="transmembrane region" description="Helical" evidence="10">
    <location>
        <begin position="261"/>
        <end position="285"/>
    </location>
</feature>
<comment type="catalytic activity">
    <reaction evidence="9 10">
        <text>L-cysteinyl-[protein] + hexadecanoyl-CoA = S-hexadecanoyl-L-cysteinyl-[protein] + CoA</text>
        <dbReference type="Rhea" id="RHEA:36683"/>
        <dbReference type="Rhea" id="RHEA-COMP:10131"/>
        <dbReference type="Rhea" id="RHEA-COMP:11032"/>
        <dbReference type="ChEBI" id="CHEBI:29950"/>
        <dbReference type="ChEBI" id="CHEBI:57287"/>
        <dbReference type="ChEBI" id="CHEBI:57379"/>
        <dbReference type="ChEBI" id="CHEBI:74151"/>
        <dbReference type="EC" id="2.3.1.225"/>
    </reaction>
</comment>
<evidence type="ECO:0000256" key="4">
    <source>
        <dbReference type="ARBA" id="ARBA00022989"/>
    </source>
</evidence>
<feature type="transmembrane region" description="Helical" evidence="10">
    <location>
        <begin position="305"/>
        <end position="329"/>
    </location>
</feature>
<feature type="transmembrane region" description="Helical" evidence="10">
    <location>
        <begin position="39"/>
        <end position="61"/>
    </location>
</feature>
<name>F4PK31_CACFS</name>
<keyword evidence="14" id="KW-1185">Reference proteome</keyword>
<comment type="domain">
    <text evidence="10">The DHHC domain is required for palmitoyltransferase activity.</text>
</comment>
<dbReference type="InterPro" id="IPR039859">
    <property type="entry name" value="PFA4/ZDH16/20/ERF2-like"/>
</dbReference>
<feature type="region of interest" description="Disordered" evidence="11">
    <location>
        <begin position="429"/>
        <end position="471"/>
    </location>
</feature>
<evidence type="ECO:0000256" key="5">
    <source>
        <dbReference type="ARBA" id="ARBA00023136"/>
    </source>
</evidence>
<dbReference type="GO" id="GO:0005794">
    <property type="term" value="C:Golgi apparatus"/>
    <property type="evidence" value="ECO:0007669"/>
    <property type="project" value="TreeGrafter"/>
</dbReference>
<evidence type="ECO:0000256" key="3">
    <source>
        <dbReference type="ARBA" id="ARBA00022692"/>
    </source>
</evidence>
<evidence type="ECO:0000313" key="14">
    <source>
        <dbReference type="Proteomes" id="UP000007797"/>
    </source>
</evidence>
<feature type="compositionally biased region" description="Low complexity" evidence="11">
    <location>
        <begin position="133"/>
        <end position="147"/>
    </location>
</feature>
<keyword evidence="8 10" id="KW-0012">Acyltransferase</keyword>
<evidence type="ECO:0000256" key="8">
    <source>
        <dbReference type="ARBA" id="ARBA00023315"/>
    </source>
</evidence>
<evidence type="ECO:0000259" key="12">
    <source>
        <dbReference type="Pfam" id="PF01529"/>
    </source>
</evidence>
<organism evidence="13 14">
    <name type="scientific">Cavenderia fasciculata</name>
    <name type="common">Slime mold</name>
    <name type="synonym">Dictyostelium fasciculatum</name>
    <dbReference type="NCBI Taxonomy" id="261658"/>
    <lineage>
        <taxon>Eukaryota</taxon>
        <taxon>Amoebozoa</taxon>
        <taxon>Evosea</taxon>
        <taxon>Eumycetozoa</taxon>
        <taxon>Dictyostelia</taxon>
        <taxon>Acytosteliales</taxon>
        <taxon>Cavenderiaceae</taxon>
        <taxon>Cavenderia</taxon>
    </lineage>
</organism>
<dbReference type="KEGG" id="dfa:DFA_06093"/>
<evidence type="ECO:0000256" key="6">
    <source>
        <dbReference type="ARBA" id="ARBA00023139"/>
    </source>
</evidence>
<feature type="compositionally biased region" description="Polar residues" evidence="11">
    <location>
        <begin position="164"/>
        <end position="176"/>
    </location>
</feature>
<dbReference type="PANTHER" id="PTHR22883:SF43">
    <property type="entry name" value="PALMITOYLTRANSFERASE APP"/>
    <property type="match status" value="1"/>
</dbReference>
<dbReference type="PANTHER" id="PTHR22883">
    <property type="entry name" value="ZINC FINGER DHHC DOMAIN CONTAINING PROTEIN"/>
    <property type="match status" value="1"/>
</dbReference>
<feature type="compositionally biased region" description="Low complexity" evidence="11">
    <location>
        <begin position="382"/>
        <end position="391"/>
    </location>
</feature>
<feature type="transmembrane region" description="Helical" evidence="10">
    <location>
        <begin position="67"/>
        <end position="87"/>
    </location>
</feature>
<evidence type="ECO:0000313" key="13">
    <source>
        <dbReference type="EMBL" id="EGG23955.1"/>
    </source>
</evidence>
<sequence length="569" mass="64508">MRGFITTSATATATNNESNRTYLLCYKERERIDEKMKRYLFFVSLALIIIPSIIFAVFVLPSIFKRLGYGIIIAWAILLVLSLKSLIHARILDPGYLPKGTNESLKDEMRHMAINMGDPTSPSPSPSPHSIHHNNSNNEQSTSTNESCTDEDESDHSGRKSRNHSPGSGSRLVMSNNPQHQYHYNQQHHHNQQQQQQENYKKVKKTFYVNNKEIIIHKCKTCKIFRPPRTSHCTECNRCVLELDHHCPWIGNCVGKRNYRYFVYFVWSTVGLALTTMGSSLVNTIFLSQELGGFGKSIAASPVSILLVGFSFLLFWTLIGLGGFHLYLVSKYSTTREDIKGLKNPYAKGFFYNWKQFCCSSQTPSFPDESDDNRNHHHHNINNHNNNNNNNSTMVAKTTKVYPPATYNALPTSPSLGINDSINNNIGDNIIDVDDDDDYDDEYDYDQGIDSDDANHSTEAVNYDDDDDIQDRDSLTDDDRIILQHSPYQQINSPNPQHRNNSSVVVPLQQLASTSPNSSSFTTTTATNTTAMIQPIGIFDDEDPIEFEQHYKDSQKMRLLSSYDNGGRS</sequence>
<feature type="compositionally biased region" description="Acidic residues" evidence="11">
    <location>
        <begin position="431"/>
        <end position="452"/>
    </location>
</feature>
<gene>
    <name evidence="13" type="ORF">DFA_06093</name>
</gene>
<dbReference type="STRING" id="1054147.F4PK31"/>
<dbReference type="GO" id="GO:0006612">
    <property type="term" value="P:protein targeting to membrane"/>
    <property type="evidence" value="ECO:0007669"/>
    <property type="project" value="TreeGrafter"/>
</dbReference>
<reference evidence="14" key="1">
    <citation type="journal article" date="2011" name="Genome Res.">
        <title>Phylogeny-wide analysis of social amoeba genomes highlights ancient origins for complex intercellular communication.</title>
        <authorList>
            <person name="Heidel A.J."/>
            <person name="Lawal H.M."/>
            <person name="Felder M."/>
            <person name="Schilde C."/>
            <person name="Helps N.R."/>
            <person name="Tunggal B."/>
            <person name="Rivero F."/>
            <person name="John U."/>
            <person name="Schleicher M."/>
            <person name="Eichinger L."/>
            <person name="Platzer M."/>
            <person name="Noegel A.A."/>
            <person name="Schaap P."/>
            <person name="Gloeckner G."/>
        </authorList>
    </citation>
    <scope>NUCLEOTIDE SEQUENCE [LARGE SCALE GENOMIC DNA]</scope>
    <source>
        <strain evidence="14">SH3</strain>
    </source>
</reference>
<dbReference type="OrthoDB" id="9909019at2759"/>
<keyword evidence="6" id="KW-0564">Palmitate</keyword>
<keyword evidence="4 10" id="KW-1133">Transmembrane helix</keyword>
<dbReference type="AlphaFoldDB" id="F4PK31"/>
<dbReference type="EMBL" id="GL883007">
    <property type="protein sequence ID" value="EGG23955.1"/>
    <property type="molecule type" value="Genomic_DNA"/>
</dbReference>
<comment type="similarity">
    <text evidence="10">Belongs to the DHHC palmitoyltransferase family.</text>
</comment>
<feature type="region of interest" description="Disordered" evidence="11">
    <location>
        <begin position="114"/>
        <end position="176"/>
    </location>
</feature>
<dbReference type="Pfam" id="PF01529">
    <property type="entry name" value="DHHC"/>
    <property type="match status" value="1"/>
</dbReference>
<evidence type="ECO:0000256" key="9">
    <source>
        <dbReference type="ARBA" id="ARBA00048048"/>
    </source>
</evidence>
<dbReference type="GO" id="GO:0005783">
    <property type="term" value="C:endoplasmic reticulum"/>
    <property type="evidence" value="ECO:0007669"/>
    <property type="project" value="TreeGrafter"/>
</dbReference>
<dbReference type="InterPro" id="IPR001594">
    <property type="entry name" value="Palmitoyltrfase_DHHC"/>
</dbReference>
<keyword evidence="7" id="KW-0449">Lipoprotein</keyword>
<keyword evidence="3 10" id="KW-0812">Transmembrane</keyword>
<evidence type="ECO:0000256" key="2">
    <source>
        <dbReference type="ARBA" id="ARBA00022679"/>
    </source>
</evidence>
<dbReference type="EC" id="2.3.1.225" evidence="10"/>
<keyword evidence="5 10" id="KW-0472">Membrane</keyword>
<feature type="domain" description="Palmitoyltransferase DHHC" evidence="12">
    <location>
        <begin position="217"/>
        <end position="340"/>
    </location>
</feature>
<dbReference type="GO" id="GO:0019706">
    <property type="term" value="F:protein-cysteine S-palmitoyltransferase activity"/>
    <property type="evidence" value="ECO:0007669"/>
    <property type="project" value="UniProtKB-EC"/>
</dbReference>
<dbReference type="PROSITE" id="PS50216">
    <property type="entry name" value="DHHC"/>
    <property type="match status" value="1"/>
</dbReference>
<dbReference type="GeneID" id="14875980"/>
<evidence type="ECO:0000256" key="7">
    <source>
        <dbReference type="ARBA" id="ARBA00023288"/>
    </source>
</evidence>
<accession>F4PK31</accession>